<evidence type="ECO:0000256" key="2">
    <source>
        <dbReference type="ARBA" id="ARBA00012438"/>
    </source>
</evidence>
<dbReference type="InterPro" id="IPR003594">
    <property type="entry name" value="HATPase_dom"/>
</dbReference>
<evidence type="ECO:0000256" key="3">
    <source>
        <dbReference type="ARBA" id="ARBA00022553"/>
    </source>
</evidence>
<reference evidence="10" key="1">
    <citation type="submission" date="2018-02" db="EMBL/GenBank/DDBJ databases">
        <title>Phenotypic and genomic properties of facultatively anaerobic sulfur-reducing natronoarchaea from hypersaline soda lakes.</title>
        <authorList>
            <person name="Sorokin D.Y."/>
            <person name="Kublanov I.V."/>
            <person name="Roman P."/>
            <person name="Sinninghe Damste J.S."/>
            <person name="Golyshin P.N."/>
            <person name="Rojo D."/>
            <person name="Ciordia S."/>
            <person name="Mena M.D.C."/>
            <person name="Ferrer M."/>
            <person name="Messina E."/>
            <person name="Smedile F."/>
            <person name="La Spada G."/>
            <person name="La Cono V."/>
            <person name="Yakimov M.M."/>
        </authorList>
    </citation>
    <scope>NUCLEOTIDE SEQUENCE [LARGE SCALE GENOMIC DNA]</scope>
    <source>
        <strain evidence="10">AArc-Mg</strain>
    </source>
</reference>
<dbReference type="InterPro" id="IPR005467">
    <property type="entry name" value="His_kinase_dom"/>
</dbReference>
<evidence type="ECO:0000313" key="10">
    <source>
        <dbReference type="Proteomes" id="UP000258613"/>
    </source>
</evidence>
<dbReference type="PANTHER" id="PTHR43304:SF1">
    <property type="entry name" value="PAC DOMAIN-CONTAINING PROTEIN"/>
    <property type="match status" value="1"/>
</dbReference>
<dbReference type="Pfam" id="PF02518">
    <property type="entry name" value="HATPase_c"/>
    <property type="match status" value="1"/>
</dbReference>
<keyword evidence="10" id="KW-1185">Reference proteome</keyword>
<dbReference type="Proteomes" id="UP000258613">
    <property type="component" value="Chromosome"/>
</dbReference>
<dbReference type="PRINTS" id="PR00344">
    <property type="entry name" value="BCTRLSENSOR"/>
</dbReference>
<dbReference type="InterPro" id="IPR036890">
    <property type="entry name" value="HATPase_C_sf"/>
</dbReference>
<dbReference type="NCBIfam" id="TIGR00229">
    <property type="entry name" value="sensory_box"/>
    <property type="match status" value="2"/>
</dbReference>
<dbReference type="InterPro" id="IPR003661">
    <property type="entry name" value="HisK_dim/P_dom"/>
</dbReference>
<dbReference type="Gene3D" id="3.30.565.10">
    <property type="entry name" value="Histidine kinase-like ATPase, C-terminal domain"/>
    <property type="match status" value="1"/>
</dbReference>
<dbReference type="SMART" id="SM00086">
    <property type="entry name" value="PAC"/>
    <property type="match status" value="2"/>
</dbReference>
<evidence type="ECO:0000259" key="7">
    <source>
        <dbReference type="PROSITE" id="PS50112"/>
    </source>
</evidence>
<dbReference type="GO" id="GO:0000155">
    <property type="term" value="F:phosphorelay sensor kinase activity"/>
    <property type="evidence" value="ECO:0007669"/>
    <property type="project" value="InterPro"/>
</dbReference>
<dbReference type="EC" id="2.7.13.3" evidence="2"/>
<dbReference type="InterPro" id="IPR035965">
    <property type="entry name" value="PAS-like_dom_sf"/>
</dbReference>
<sequence length="745" mass="82841">MFDELVDNGAWSPTDSTASATVLVIGDAPEWVATVSSTLESTPEPLTVETEADVDSALERLRADVIDCLLCRVDSFDRTQTALDRSADELRPPPIVCWGTADEPGSVLENGAADVIDPSLADDRARVVARRIRTVAERYRAARSATTYWSIFEHLPDAAVVHDQSGSFLEVNREVSTLLGYDEATLYDLSVDDLETTFDAEALESMVVELEPGESKTVEGRNERADGTEIPVRVSFRRIDDGTGPRVIASLRDLSELKARERDLERSLDLLEQTEEIANAGGWELDVRSDSLRLTDGTRHILGLEADATPTIDDVLMKYHPSDRSRLDEAVSAAIQTGVGFEEMARLETTDGPVRQLRLRGEAYQRNGETVRLRGAIWDVTDWMEAQSELNQREAHLSQAQSVANIGSWSKDLQSDEISWSDEVYAIYGLERDDETIDHQRFLSLVHPEDRQRVDREWERAKRGAPYDVEHRIVTTDNETKWVRQKAELSFADGEPVSAIGVVQDITDRKTYERRLEAQNEHLEILNRIVRHDVRNRMNVIAGYAALLEERSDEPTPLAETIRSVADELVSISERIRTANQLLSDETEVIPLPVDLLVEDALDEVTETHDELEYDCDLDDGLWIWGSEAIGLALENVLENAIEHNDASTPRIEVTADAAPDDDVVILEVADNGPGVPPTERELLTGDRQRSQLEHSSGLGLWLVDWIVSSVDGSLSIDTDDGDGTAITFAFPAAAPTDVTLPCER</sequence>
<evidence type="ECO:0000256" key="5">
    <source>
        <dbReference type="ARBA" id="ARBA00022777"/>
    </source>
</evidence>
<organism evidence="9 10">
    <name type="scientific">Natrarchaeobaculum sulfurireducens</name>
    <dbReference type="NCBI Taxonomy" id="2044521"/>
    <lineage>
        <taxon>Archaea</taxon>
        <taxon>Methanobacteriati</taxon>
        <taxon>Methanobacteriota</taxon>
        <taxon>Stenosarchaea group</taxon>
        <taxon>Halobacteria</taxon>
        <taxon>Halobacteriales</taxon>
        <taxon>Natrialbaceae</taxon>
        <taxon>Natrarchaeobaculum</taxon>
    </lineage>
</organism>
<proteinExistence type="predicted"/>
<dbReference type="CDD" id="cd00130">
    <property type="entry name" value="PAS"/>
    <property type="match status" value="2"/>
</dbReference>
<dbReference type="SMART" id="SM00387">
    <property type="entry name" value="HATPase_c"/>
    <property type="match status" value="1"/>
</dbReference>
<dbReference type="InterPro" id="IPR000014">
    <property type="entry name" value="PAS"/>
</dbReference>
<dbReference type="PANTHER" id="PTHR43304">
    <property type="entry name" value="PHYTOCHROME-LIKE PROTEIN CPH1"/>
    <property type="match status" value="1"/>
</dbReference>
<dbReference type="AlphaFoldDB" id="A0A346PNA5"/>
<keyword evidence="5 9" id="KW-0418">Kinase</keyword>
<dbReference type="InterPro" id="IPR000700">
    <property type="entry name" value="PAS-assoc_C"/>
</dbReference>
<dbReference type="InterPro" id="IPR052162">
    <property type="entry name" value="Sensor_kinase/Photoreceptor"/>
</dbReference>
<evidence type="ECO:0000259" key="8">
    <source>
        <dbReference type="PROSITE" id="PS50113"/>
    </source>
</evidence>
<dbReference type="CDD" id="cd00082">
    <property type="entry name" value="HisKA"/>
    <property type="match status" value="1"/>
</dbReference>
<feature type="domain" description="PAC" evidence="8">
    <location>
        <begin position="467"/>
        <end position="518"/>
    </location>
</feature>
<dbReference type="PROSITE" id="PS50109">
    <property type="entry name" value="HIS_KIN"/>
    <property type="match status" value="1"/>
</dbReference>
<dbReference type="InterPro" id="IPR013655">
    <property type="entry name" value="PAS_fold_3"/>
</dbReference>
<feature type="domain" description="PAC" evidence="8">
    <location>
        <begin position="216"/>
        <end position="266"/>
    </location>
</feature>
<dbReference type="Pfam" id="PF08447">
    <property type="entry name" value="PAS_3"/>
    <property type="match status" value="2"/>
</dbReference>
<comment type="catalytic activity">
    <reaction evidence="1">
        <text>ATP + protein L-histidine = ADP + protein N-phospho-L-histidine.</text>
        <dbReference type="EC" id="2.7.13.3"/>
    </reaction>
</comment>
<dbReference type="KEGG" id="nag:AArcMg_0982"/>
<dbReference type="Gene3D" id="3.30.450.20">
    <property type="entry name" value="PAS domain"/>
    <property type="match status" value="3"/>
</dbReference>
<accession>A0A346PNA5</accession>
<evidence type="ECO:0000259" key="6">
    <source>
        <dbReference type="PROSITE" id="PS50109"/>
    </source>
</evidence>
<evidence type="ECO:0000313" key="9">
    <source>
        <dbReference type="EMBL" id="AXR81000.1"/>
    </source>
</evidence>
<dbReference type="PROSITE" id="PS50112">
    <property type="entry name" value="PAS"/>
    <property type="match status" value="2"/>
</dbReference>
<dbReference type="Pfam" id="PF13426">
    <property type="entry name" value="PAS_9"/>
    <property type="match status" value="1"/>
</dbReference>
<dbReference type="SUPFAM" id="SSF55874">
    <property type="entry name" value="ATPase domain of HSP90 chaperone/DNA topoisomerase II/histidine kinase"/>
    <property type="match status" value="1"/>
</dbReference>
<evidence type="ECO:0000256" key="4">
    <source>
        <dbReference type="ARBA" id="ARBA00022679"/>
    </source>
</evidence>
<dbReference type="CDD" id="cd00075">
    <property type="entry name" value="HATPase"/>
    <property type="match status" value="1"/>
</dbReference>
<dbReference type="PROSITE" id="PS50113">
    <property type="entry name" value="PAC"/>
    <property type="match status" value="2"/>
</dbReference>
<dbReference type="Gene3D" id="2.10.70.100">
    <property type="match status" value="1"/>
</dbReference>
<dbReference type="SMART" id="SM00091">
    <property type="entry name" value="PAS"/>
    <property type="match status" value="2"/>
</dbReference>
<protein>
    <recommendedName>
        <fullName evidence="2">histidine kinase</fullName>
        <ecNumber evidence="2">2.7.13.3</ecNumber>
    </recommendedName>
</protein>
<dbReference type="EMBL" id="CP027033">
    <property type="protein sequence ID" value="AXR81000.1"/>
    <property type="molecule type" value="Genomic_DNA"/>
</dbReference>
<dbReference type="SUPFAM" id="SSF55785">
    <property type="entry name" value="PYP-like sensor domain (PAS domain)"/>
    <property type="match status" value="3"/>
</dbReference>
<name>A0A346PNA5_9EURY</name>
<keyword evidence="4" id="KW-0808">Transferase</keyword>
<dbReference type="InterPro" id="IPR004358">
    <property type="entry name" value="Sig_transdc_His_kin-like_C"/>
</dbReference>
<gene>
    <name evidence="9" type="ORF">AArcMg_0982</name>
</gene>
<feature type="domain" description="PAS" evidence="7">
    <location>
        <begin position="393"/>
        <end position="465"/>
    </location>
</feature>
<keyword evidence="3" id="KW-0597">Phosphoprotein</keyword>
<dbReference type="InterPro" id="IPR001610">
    <property type="entry name" value="PAC"/>
</dbReference>
<feature type="domain" description="PAS" evidence="7">
    <location>
        <begin position="144"/>
        <end position="186"/>
    </location>
</feature>
<feature type="domain" description="Histidine kinase" evidence="6">
    <location>
        <begin position="529"/>
        <end position="735"/>
    </location>
</feature>
<evidence type="ECO:0000256" key="1">
    <source>
        <dbReference type="ARBA" id="ARBA00000085"/>
    </source>
</evidence>